<dbReference type="AlphaFoldDB" id="A0AAV7KY91"/>
<feature type="compositionally biased region" description="Polar residues" evidence="1">
    <location>
        <begin position="213"/>
        <end position="222"/>
    </location>
</feature>
<feature type="compositionally biased region" description="Basic and acidic residues" evidence="1">
    <location>
        <begin position="168"/>
        <end position="181"/>
    </location>
</feature>
<accession>A0AAV7KY91</accession>
<organism evidence="2 3">
    <name type="scientific">Pleurodeles waltl</name>
    <name type="common">Iberian ribbed newt</name>
    <dbReference type="NCBI Taxonomy" id="8319"/>
    <lineage>
        <taxon>Eukaryota</taxon>
        <taxon>Metazoa</taxon>
        <taxon>Chordata</taxon>
        <taxon>Craniata</taxon>
        <taxon>Vertebrata</taxon>
        <taxon>Euteleostomi</taxon>
        <taxon>Amphibia</taxon>
        <taxon>Batrachia</taxon>
        <taxon>Caudata</taxon>
        <taxon>Salamandroidea</taxon>
        <taxon>Salamandridae</taxon>
        <taxon>Pleurodelinae</taxon>
        <taxon>Pleurodeles</taxon>
    </lineage>
</organism>
<proteinExistence type="predicted"/>
<feature type="compositionally biased region" description="Basic and acidic residues" evidence="1">
    <location>
        <begin position="232"/>
        <end position="245"/>
    </location>
</feature>
<protein>
    <submittedName>
        <fullName evidence="2">Uncharacterized protein</fullName>
    </submittedName>
</protein>
<dbReference type="EMBL" id="JANPWB010000016">
    <property type="protein sequence ID" value="KAJ1083888.1"/>
    <property type="molecule type" value="Genomic_DNA"/>
</dbReference>
<dbReference type="Proteomes" id="UP001066276">
    <property type="component" value="Chromosome 12"/>
</dbReference>
<feature type="region of interest" description="Disordered" evidence="1">
    <location>
        <begin position="163"/>
        <end position="182"/>
    </location>
</feature>
<feature type="region of interest" description="Disordered" evidence="1">
    <location>
        <begin position="110"/>
        <end position="130"/>
    </location>
</feature>
<evidence type="ECO:0000313" key="3">
    <source>
        <dbReference type="Proteomes" id="UP001066276"/>
    </source>
</evidence>
<name>A0AAV7KY91_PLEWA</name>
<sequence>MSMMRHHVLITMNSEAVIGSFSVVVEDTIDERYKQLPPEKQSSSSSCKGFALVPSLSPPDGPNLTSKFHVLACSAELHTEEQSRRRERAIRGCKSCARCWKAVARMPSRGKARAGSPRIRNSSGGCRARGEAKTTCQQCPEAGDSTAGYSEEESRVGVRLTVTNKNAGHKETGDVVRDGRKSKCPNHKARYVLRSIRTRDPWELGTSEKESSDPSIPSSITKKSVPAKNVSMRKEGRGKPRKPEGMLKMTTSVNMYFKVVPSTVIMSKSEAACEERPQEELQVMSTMVEVFPKTVGHEEDKVGPPGMGG</sequence>
<keyword evidence="3" id="KW-1185">Reference proteome</keyword>
<evidence type="ECO:0000256" key="1">
    <source>
        <dbReference type="SAM" id="MobiDB-lite"/>
    </source>
</evidence>
<comment type="caution">
    <text evidence="2">The sequence shown here is derived from an EMBL/GenBank/DDBJ whole genome shotgun (WGS) entry which is preliminary data.</text>
</comment>
<evidence type="ECO:0000313" key="2">
    <source>
        <dbReference type="EMBL" id="KAJ1083888.1"/>
    </source>
</evidence>
<feature type="region of interest" description="Disordered" evidence="1">
    <location>
        <begin position="203"/>
        <end position="245"/>
    </location>
</feature>
<feature type="compositionally biased region" description="Basic and acidic residues" evidence="1">
    <location>
        <begin position="203"/>
        <end position="212"/>
    </location>
</feature>
<gene>
    <name evidence="2" type="ORF">NDU88_004043</name>
</gene>
<reference evidence="2" key="1">
    <citation type="journal article" date="2022" name="bioRxiv">
        <title>Sequencing and chromosome-scale assembly of the giantPleurodeles waltlgenome.</title>
        <authorList>
            <person name="Brown T."/>
            <person name="Elewa A."/>
            <person name="Iarovenko S."/>
            <person name="Subramanian E."/>
            <person name="Araus A.J."/>
            <person name="Petzold A."/>
            <person name="Susuki M."/>
            <person name="Suzuki K.-i.T."/>
            <person name="Hayashi T."/>
            <person name="Toyoda A."/>
            <person name="Oliveira C."/>
            <person name="Osipova E."/>
            <person name="Leigh N.D."/>
            <person name="Simon A."/>
            <person name="Yun M.H."/>
        </authorList>
    </citation>
    <scope>NUCLEOTIDE SEQUENCE</scope>
    <source>
        <strain evidence="2">20211129_DDA</strain>
        <tissue evidence="2">Liver</tissue>
    </source>
</reference>